<proteinExistence type="predicted"/>
<evidence type="ECO:0000313" key="4">
    <source>
        <dbReference type="Proteomes" id="UP001515660"/>
    </source>
</evidence>
<feature type="coiled-coil region" evidence="1">
    <location>
        <begin position="95"/>
        <end position="122"/>
    </location>
</feature>
<evidence type="ECO:0000256" key="2">
    <source>
        <dbReference type="SAM" id="MobiDB-lite"/>
    </source>
</evidence>
<gene>
    <name evidence="3" type="ORF">G8O29_05575</name>
</gene>
<sequence length="129" mass="14640">MKRLTILALAALAACGTPQEQCISRNTRDLRTVDRLIQEAEGNLARGYAFETVTVYETYWTTCERPAREGQPAPPPRPCLDERPVTRQQPKAIDLKEEARKLDSLKEKRKELARQAEKVIAACKAQYPE</sequence>
<dbReference type="Proteomes" id="UP001515660">
    <property type="component" value="Unassembled WGS sequence"/>
</dbReference>
<keyword evidence="1" id="KW-0175">Coiled coil</keyword>
<feature type="region of interest" description="Disordered" evidence="2">
    <location>
        <begin position="65"/>
        <end position="90"/>
    </location>
</feature>
<protein>
    <recommendedName>
        <fullName evidence="5">Lipoprotein</fullName>
    </recommendedName>
</protein>
<evidence type="ECO:0000256" key="1">
    <source>
        <dbReference type="SAM" id="Coils"/>
    </source>
</evidence>
<reference evidence="3 4" key="1">
    <citation type="journal article" date="2022" name="Microorganisms">
        <title>Genome Sequence and Characterization of a Xanthorhodopsin-Containing, Aerobic Anoxygenic Phototrophic Rhodobacter Species, Isolated from Mesophilic Conditions at Yellowstone National Park.</title>
        <authorList>
            <person name="Kyndt J.A."/>
            <person name="Robertson S."/>
            <person name="Shoffstall I.B."/>
            <person name="Ramaley R.F."/>
            <person name="Meyer T.E."/>
        </authorList>
    </citation>
    <scope>NUCLEOTIDE SEQUENCE [LARGE SCALE GENOMIC DNA]</scope>
    <source>
        <strain evidence="3 4">M37P</strain>
    </source>
</reference>
<evidence type="ECO:0008006" key="5">
    <source>
        <dbReference type="Google" id="ProtNLM"/>
    </source>
</evidence>
<evidence type="ECO:0000313" key="3">
    <source>
        <dbReference type="EMBL" id="NHB76213.1"/>
    </source>
</evidence>
<organism evidence="3 4">
    <name type="scientific">Rhodobacter calidifons</name>
    <dbReference type="NCBI Taxonomy" id="2715277"/>
    <lineage>
        <taxon>Bacteria</taxon>
        <taxon>Pseudomonadati</taxon>
        <taxon>Pseudomonadota</taxon>
        <taxon>Alphaproteobacteria</taxon>
        <taxon>Rhodobacterales</taxon>
        <taxon>Rhodobacter group</taxon>
        <taxon>Rhodobacter</taxon>
    </lineage>
</organism>
<dbReference type="EMBL" id="JAANHS010000003">
    <property type="protein sequence ID" value="NHB76213.1"/>
    <property type="molecule type" value="Genomic_DNA"/>
</dbReference>
<dbReference type="PROSITE" id="PS51257">
    <property type="entry name" value="PROKAR_LIPOPROTEIN"/>
    <property type="match status" value="1"/>
</dbReference>
<dbReference type="RefSeq" id="WP_166402257.1">
    <property type="nucleotide sequence ID" value="NZ_JAANHS010000003.1"/>
</dbReference>
<accession>A0ABX0G5Q9</accession>
<keyword evidence="4" id="KW-1185">Reference proteome</keyword>
<comment type="caution">
    <text evidence="3">The sequence shown here is derived from an EMBL/GenBank/DDBJ whole genome shotgun (WGS) entry which is preliminary data.</text>
</comment>
<name>A0ABX0G5Q9_9RHOB</name>